<comment type="caution">
    <text evidence="1">The sequence shown here is derived from an EMBL/GenBank/DDBJ whole genome shotgun (WGS) entry which is preliminary data.</text>
</comment>
<dbReference type="Proteomes" id="UP001145742">
    <property type="component" value="Unassembled WGS sequence"/>
</dbReference>
<protein>
    <recommendedName>
        <fullName evidence="3">Rna-directed dna polymerase from mobile element jockey-like</fullName>
    </recommendedName>
</protein>
<organism evidence="1 2">
    <name type="scientific">Willisornis vidua</name>
    <name type="common">Xingu scale-backed antbird</name>
    <dbReference type="NCBI Taxonomy" id="1566151"/>
    <lineage>
        <taxon>Eukaryota</taxon>
        <taxon>Metazoa</taxon>
        <taxon>Chordata</taxon>
        <taxon>Craniata</taxon>
        <taxon>Vertebrata</taxon>
        <taxon>Euteleostomi</taxon>
        <taxon>Archelosauria</taxon>
        <taxon>Archosauria</taxon>
        <taxon>Dinosauria</taxon>
        <taxon>Saurischia</taxon>
        <taxon>Theropoda</taxon>
        <taxon>Coelurosauria</taxon>
        <taxon>Aves</taxon>
        <taxon>Neognathae</taxon>
        <taxon>Neoaves</taxon>
        <taxon>Telluraves</taxon>
        <taxon>Australaves</taxon>
        <taxon>Passeriformes</taxon>
        <taxon>Thamnophilidae</taxon>
        <taxon>Willisornis</taxon>
    </lineage>
</organism>
<keyword evidence="2" id="KW-1185">Reference proteome</keyword>
<evidence type="ECO:0000313" key="2">
    <source>
        <dbReference type="Proteomes" id="UP001145742"/>
    </source>
</evidence>
<evidence type="ECO:0000313" key="1">
    <source>
        <dbReference type="EMBL" id="KAJ7422488.1"/>
    </source>
</evidence>
<accession>A0ABQ9DHZ8</accession>
<dbReference type="EMBL" id="WHWB01033015">
    <property type="protein sequence ID" value="KAJ7422488.1"/>
    <property type="molecule type" value="Genomic_DNA"/>
</dbReference>
<dbReference type="PANTHER" id="PTHR33332">
    <property type="entry name" value="REVERSE TRANSCRIPTASE DOMAIN-CONTAINING PROTEIN"/>
    <property type="match status" value="1"/>
</dbReference>
<sequence>MRNAIIILLILDQDEENILSVVFKLGWEAKTPPVIQEETVRGLLSQLDPHKSVGPDGIHPRVMRELVDELSKPLTVIYQQSWSIQKGRSQMIGICGLDERIESTISKFADDIKLGLSVNLLEGRKALQRNLDNLERWADFNGMRFNKAKYRVLHFGNNNPMECYRLGTECLEISQPERDLGFLIDKKLNMMQQCAQMAKRSNDILACIRNSVTSRTNKVILPLYVALVRPYLKCCVQF</sequence>
<gene>
    <name evidence="1" type="ORF">WISP_37703</name>
</gene>
<evidence type="ECO:0008006" key="3">
    <source>
        <dbReference type="Google" id="ProtNLM"/>
    </source>
</evidence>
<proteinExistence type="predicted"/>
<name>A0ABQ9DHZ8_9PASS</name>
<reference evidence="1" key="1">
    <citation type="submission" date="2019-10" db="EMBL/GenBank/DDBJ databases">
        <authorList>
            <person name="Soares A.E.R."/>
            <person name="Aleixo A."/>
            <person name="Schneider P."/>
            <person name="Miyaki C.Y."/>
            <person name="Schneider M.P."/>
            <person name="Mello C."/>
            <person name="Vasconcelos A.T.R."/>
        </authorList>
    </citation>
    <scope>NUCLEOTIDE SEQUENCE</scope>
    <source>
        <tissue evidence="1">Muscle</tissue>
    </source>
</reference>